<dbReference type="SUPFAM" id="SSF52540">
    <property type="entry name" value="P-loop containing nucleoside triphosphate hydrolases"/>
    <property type="match status" value="1"/>
</dbReference>
<dbReference type="Proteomes" id="UP001213799">
    <property type="component" value="Unassembled WGS sequence"/>
</dbReference>
<dbReference type="AlphaFoldDB" id="A0AAD6GUP5"/>
<proteinExistence type="predicted"/>
<evidence type="ECO:0000313" key="1">
    <source>
        <dbReference type="EMBL" id="KAJ5588734.1"/>
    </source>
</evidence>
<dbReference type="EMBL" id="JAQJAE010000006">
    <property type="protein sequence ID" value="KAJ5588734.1"/>
    <property type="molecule type" value="Genomic_DNA"/>
</dbReference>
<organism evidence="1 2">
    <name type="scientific">Penicillium hordei</name>
    <dbReference type="NCBI Taxonomy" id="40994"/>
    <lineage>
        <taxon>Eukaryota</taxon>
        <taxon>Fungi</taxon>
        <taxon>Dikarya</taxon>
        <taxon>Ascomycota</taxon>
        <taxon>Pezizomycotina</taxon>
        <taxon>Eurotiomycetes</taxon>
        <taxon>Eurotiomycetidae</taxon>
        <taxon>Eurotiales</taxon>
        <taxon>Aspergillaceae</taxon>
        <taxon>Penicillium</taxon>
    </lineage>
</organism>
<sequence>MSVSPTNEFAIAEVAILLRLGGIGKTQLAIRFARDRKNDFTAIFWLSGKDRDTLLQSLSFALNRLPGQDWDSETTNKGEVEQRARHMLRWLVLEGNSRWLIIFENFNLMSDGASNRYANVQWRG</sequence>
<name>A0AAD6GUP5_9EURO</name>
<accession>A0AAD6GUP5</accession>
<dbReference type="Gene3D" id="3.40.50.300">
    <property type="entry name" value="P-loop containing nucleotide triphosphate hydrolases"/>
    <property type="match status" value="1"/>
</dbReference>
<evidence type="ECO:0000313" key="2">
    <source>
        <dbReference type="Proteomes" id="UP001213799"/>
    </source>
</evidence>
<keyword evidence="2" id="KW-1185">Reference proteome</keyword>
<reference evidence="1" key="1">
    <citation type="journal article" date="2023" name="IMA Fungus">
        <title>Comparative genomic study of the Penicillium genus elucidates a diverse pangenome and 15 lateral gene transfer events.</title>
        <authorList>
            <person name="Petersen C."/>
            <person name="Sorensen T."/>
            <person name="Nielsen M.R."/>
            <person name="Sondergaard T.E."/>
            <person name="Sorensen J.L."/>
            <person name="Fitzpatrick D.A."/>
            <person name="Frisvad J.C."/>
            <person name="Nielsen K.L."/>
        </authorList>
    </citation>
    <scope>NUCLEOTIDE SEQUENCE</scope>
    <source>
        <strain evidence="1">IBT 12815</strain>
    </source>
</reference>
<dbReference type="GeneID" id="81592708"/>
<dbReference type="RefSeq" id="XP_056747753.1">
    <property type="nucleotide sequence ID" value="XM_056902466.1"/>
</dbReference>
<protein>
    <recommendedName>
        <fullName evidence="3">NB-ARC domain-containing protein</fullName>
    </recommendedName>
</protein>
<reference evidence="1" key="2">
    <citation type="submission" date="2023-01" db="EMBL/GenBank/DDBJ databases">
        <authorList>
            <person name="Petersen C."/>
        </authorList>
    </citation>
    <scope>NUCLEOTIDE SEQUENCE</scope>
    <source>
        <strain evidence="1">IBT 12815</strain>
    </source>
</reference>
<dbReference type="InterPro" id="IPR027417">
    <property type="entry name" value="P-loop_NTPase"/>
</dbReference>
<comment type="caution">
    <text evidence="1">The sequence shown here is derived from an EMBL/GenBank/DDBJ whole genome shotgun (WGS) entry which is preliminary data.</text>
</comment>
<gene>
    <name evidence="1" type="ORF">N7537_011412</name>
</gene>
<evidence type="ECO:0008006" key="3">
    <source>
        <dbReference type="Google" id="ProtNLM"/>
    </source>
</evidence>